<evidence type="ECO:0000313" key="2">
    <source>
        <dbReference type="Proteomes" id="UP000268285"/>
    </source>
</evidence>
<protein>
    <submittedName>
        <fullName evidence="1">Uncharacterized protein</fullName>
    </submittedName>
</protein>
<proteinExistence type="predicted"/>
<keyword evidence="2" id="KW-1185">Reference proteome</keyword>
<dbReference type="EMBL" id="UPHU01000001">
    <property type="protein sequence ID" value="VBA45755.1"/>
    <property type="molecule type" value="Genomic_DNA"/>
</dbReference>
<evidence type="ECO:0000313" key="1">
    <source>
        <dbReference type="EMBL" id="VBA45755.1"/>
    </source>
</evidence>
<gene>
    <name evidence="1" type="ORF">LAUMK142_00105</name>
</gene>
<dbReference type="RefSeq" id="WP_051490260.1">
    <property type="nucleotide sequence ID" value="NZ_JAIENV010000018.1"/>
</dbReference>
<organism evidence="1 2">
    <name type="scientific">Mycobacterium pseudokansasii</name>
    <dbReference type="NCBI Taxonomy" id="2341080"/>
    <lineage>
        <taxon>Bacteria</taxon>
        <taxon>Bacillati</taxon>
        <taxon>Actinomycetota</taxon>
        <taxon>Actinomycetes</taxon>
        <taxon>Mycobacteriales</taxon>
        <taxon>Mycobacteriaceae</taxon>
        <taxon>Mycobacterium</taxon>
    </lineage>
</organism>
<dbReference type="AlphaFoldDB" id="A0A498QHL8"/>
<reference evidence="1 2" key="1">
    <citation type="submission" date="2018-09" db="EMBL/GenBank/DDBJ databases">
        <authorList>
            <person name="Tagini F."/>
        </authorList>
    </citation>
    <scope>NUCLEOTIDE SEQUENCE [LARGE SCALE GENOMIC DNA]</scope>
    <source>
        <strain evidence="1 2">MK142</strain>
    </source>
</reference>
<accession>A0A498QHL8</accession>
<name>A0A498QHL8_9MYCO</name>
<sequence length="126" mass="13590">MGHHTHLVEYDGGVLVEEISSRSDISTFAAPLHRFNGKKPWALSLAPLPSGMEYADMVEAGIYSTEYLQAAGSSPEKITIEIREPGGQQWGADWVRYVVGHPGSGDERLDVACHGCPASMPLIILG</sequence>
<dbReference type="Proteomes" id="UP000268285">
    <property type="component" value="Unassembled WGS sequence"/>
</dbReference>
<dbReference type="OrthoDB" id="5110616at2"/>